<accession>A0A8D9BH00</accession>
<reference evidence="2" key="1">
    <citation type="submission" date="2021-05" db="EMBL/GenBank/DDBJ databases">
        <authorList>
            <person name="Alioto T."/>
            <person name="Alioto T."/>
            <person name="Gomez Garrido J."/>
        </authorList>
    </citation>
    <scope>NUCLEOTIDE SEQUENCE</scope>
</reference>
<keyword evidence="1" id="KW-0812">Transmembrane</keyword>
<sequence length="101" mass="11470">MMVCWAENHSRDPISDTGNVRRRRTSSITFSEPLLSSWRSCLLEISCFLLGTTCPVGIGLLLFAYYQCTRLGTTCQVEIRIIFFSLIPLLVSVCRYSFGNH</sequence>
<name>A0A8D9BH00_9HEMI</name>
<dbReference type="AlphaFoldDB" id="A0A8D9BH00"/>
<protein>
    <submittedName>
        <fullName evidence="2">Uncharacterized protein</fullName>
    </submittedName>
</protein>
<dbReference type="EMBL" id="HBUF01622311">
    <property type="protein sequence ID" value="CAG6781296.1"/>
    <property type="molecule type" value="Transcribed_RNA"/>
</dbReference>
<feature type="transmembrane region" description="Helical" evidence="1">
    <location>
        <begin position="77"/>
        <end position="98"/>
    </location>
</feature>
<organism evidence="2">
    <name type="scientific">Cacopsylla melanoneura</name>
    <dbReference type="NCBI Taxonomy" id="428564"/>
    <lineage>
        <taxon>Eukaryota</taxon>
        <taxon>Metazoa</taxon>
        <taxon>Ecdysozoa</taxon>
        <taxon>Arthropoda</taxon>
        <taxon>Hexapoda</taxon>
        <taxon>Insecta</taxon>
        <taxon>Pterygota</taxon>
        <taxon>Neoptera</taxon>
        <taxon>Paraneoptera</taxon>
        <taxon>Hemiptera</taxon>
        <taxon>Sternorrhyncha</taxon>
        <taxon>Psylloidea</taxon>
        <taxon>Psyllidae</taxon>
        <taxon>Psyllinae</taxon>
        <taxon>Cacopsylla</taxon>
    </lineage>
</organism>
<keyword evidence="1" id="KW-1133">Transmembrane helix</keyword>
<proteinExistence type="predicted"/>
<evidence type="ECO:0000313" key="2">
    <source>
        <dbReference type="EMBL" id="CAG6781296.1"/>
    </source>
</evidence>
<evidence type="ECO:0000256" key="1">
    <source>
        <dbReference type="SAM" id="Phobius"/>
    </source>
</evidence>
<keyword evidence="1" id="KW-0472">Membrane</keyword>
<feature type="transmembrane region" description="Helical" evidence="1">
    <location>
        <begin position="42"/>
        <end position="65"/>
    </location>
</feature>